<evidence type="ECO:0000313" key="2">
    <source>
        <dbReference type="Proteomes" id="UP000091857"/>
    </source>
</evidence>
<organism evidence="1 2">
    <name type="scientific">Manihot esculenta</name>
    <name type="common">Cassava</name>
    <name type="synonym">Jatropha manihot</name>
    <dbReference type="NCBI Taxonomy" id="3983"/>
    <lineage>
        <taxon>Eukaryota</taxon>
        <taxon>Viridiplantae</taxon>
        <taxon>Streptophyta</taxon>
        <taxon>Embryophyta</taxon>
        <taxon>Tracheophyta</taxon>
        <taxon>Spermatophyta</taxon>
        <taxon>Magnoliopsida</taxon>
        <taxon>eudicotyledons</taxon>
        <taxon>Gunneridae</taxon>
        <taxon>Pentapetalae</taxon>
        <taxon>rosids</taxon>
        <taxon>fabids</taxon>
        <taxon>Malpighiales</taxon>
        <taxon>Euphorbiaceae</taxon>
        <taxon>Crotonoideae</taxon>
        <taxon>Manihoteae</taxon>
        <taxon>Manihot</taxon>
    </lineage>
</organism>
<sequence length="132" mass="15480">MHGGNGNIFLIYGNFLWLLRCLSSYRKWFCLTFGLKFSIQFFMQRQNFKGTVSFGAGFYFITIGWPIFGVILEAYGFIILFSFFWPALAVFPEKIPILGWVFRQPFVRLFFDTYQGKRCQCDSGILSNAWEL</sequence>
<dbReference type="EMBL" id="CM004404">
    <property type="protein sequence ID" value="KAG8633475.1"/>
    <property type="molecule type" value="Genomic_DNA"/>
</dbReference>
<comment type="caution">
    <text evidence="1">The sequence shown here is derived from an EMBL/GenBank/DDBJ whole genome shotgun (WGS) entry which is preliminary data.</text>
</comment>
<protein>
    <submittedName>
        <fullName evidence="1">Uncharacterized protein</fullName>
    </submittedName>
</protein>
<accession>A0ACB7FZV3</accession>
<evidence type="ECO:0000313" key="1">
    <source>
        <dbReference type="EMBL" id="KAG8633475.1"/>
    </source>
</evidence>
<reference evidence="2" key="1">
    <citation type="journal article" date="2016" name="Nat. Biotechnol.">
        <title>Sequencing wild and cultivated cassava and related species reveals extensive interspecific hybridization and genetic diversity.</title>
        <authorList>
            <person name="Bredeson J.V."/>
            <person name="Lyons J.B."/>
            <person name="Prochnik S.E."/>
            <person name="Wu G.A."/>
            <person name="Ha C.M."/>
            <person name="Edsinger-Gonzales E."/>
            <person name="Grimwood J."/>
            <person name="Schmutz J."/>
            <person name="Rabbi I.Y."/>
            <person name="Egesi C."/>
            <person name="Nauluvula P."/>
            <person name="Lebot V."/>
            <person name="Ndunguru J."/>
            <person name="Mkamilo G."/>
            <person name="Bart R.S."/>
            <person name="Setter T.L."/>
            <person name="Gleadow R.M."/>
            <person name="Kulakow P."/>
            <person name="Ferguson M.E."/>
            <person name="Rounsley S."/>
            <person name="Rokhsar D.S."/>
        </authorList>
    </citation>
    <scope>NUCLEOTIDE SEQUENCE [LARGE SCALE GENOMIC DNA]</scope>
    <source>
        <strain evidence="2">cv. AM560-2</strain>
    </source>
</reference>
<dbReference type="Proteomes" id="UP000091857">
    <property type="component" value="Chromosome 18"/>
</dbReference>
<keyword evidence="2" id="KW-1185">Reference proteome</keyword>
<name>A0ACB7FZV3_MANES</name>
<proteinExistence type="predicted"/>
<gene>
    <name evidence="1" type="ORF">MANES_18G107400v8</name>
</gene>